<evidence type="ECO:0000313" key="3">
    <source>
        <dbReference type="EMBL" id="CAB4023155.1"/>
    </source>
</evidence>
<dbReference type="InterPro" id="IPR046815">
    <property type="entry name" value="P2RX7_C"/>
</dbReference>
<dbReference type="PANTHER" id="PTHR36981">
    <property type="entry name" value="ZGC:195170"/>
    <property type="match status" value="1"/>
</dbReference>
<dbReference type="EMBL" id="CACRXK020012347">
    <property type="protein sequence ID" value="CAB4023155.1"/>
    <property type="molecule type" value="Genomic_DNA"/>
</dbReference>
<sequence>MGKTVQDSYSHGKKRQAKQGFRLSHELQQSEDMEREKEHEDVKRFIFMLDENMAKKLAIRSLRRGIGSMDYVNTLLIMEDDLDEADGSERMGEFGESSECPSNVPSNANEDIEGSSSMTQNQGPSQDDTPPAELPEWCKCGKCRPMPQEVENKCCCQKKCITLSSRFTKLCLDPDVLELCIRNTGDIRNDREDTSTRAFRKAAYRQFTLARYGYLGKGNRRVCPSCVVLKIRAQYPSVTGVYMGFREH</sequence>
<comment type="caution">
    <text evidence="3">The sequence shown here is derived from an EMBL/GenBank/DDBJ whole genome shotgun (WGS) entry which is preliminary data.</text>
</comment>
<dbReference type="AlphaFoldDB" id="A0A7D9L152"/>
<gene>
    <name evidence="3" type="ORF">PACLA_8A038004</name>
</gene>
<proteinExistence type="predicted"/>
<keyword evidence="4" id="KW-1185">Reference proteome</keyword>
<feature type="region of interest" description="Disordered" evidence="1">
    <location>
        <begin position="1"/>
        <end position="37"/>
    </location>
</feature>
<accession>A0A7D9L152</accession>
<feature type="region of interest" description="Disordered" evidence="1">
    <location>
        <begin position="87"/>
        <end position="131"/>
    </location>
</feature>
<evidence type="ECO:0000256" key="1">
    <source>
        <dbReference type="SAM" id="MobiDB-lite"/>
    </source>
</evidence>
<dbReference type="PANTHER" id="PTHR36981:SF3">
    <property type="entry name" value="UBIQUITIN-LIKE PROTEASE FAMILY PROFILE DOMAIN-CONTAINING PROTEIN"/>
    <property type="match status" value="1"/>
</dbReference>
<feature type="compositionally biased region" description="Polar residues" evidence="1">
    <location>
        <begin position="99"/>
        <end position="128"/>
    </location>
</feature>
<organism evidence="3 4">
    <name type="scientific">Paramuricea clavata</name>
    <name type="common">Red gorgonian</name>
    <name type="synonym">Violescent sea-whip</name>
    <dbReference type="NCBI Taxonomy" id="317549"/>
    <lineage>
        <taxon>Eukaryota</taxon>
        <taxon>Metazoa</taxon>
        <taxon>Cnidaria</taxon>
        <taxon>Anthozoa</taxon>
        <taxon>Octocorallia</taxon>
        <taxon>Malacalcyonacea</taxon>
        <taxon>Plexauridae</taxon>
        <taxon>Paramuricea</taxon>
    </lineage>
</organism>
<reference evidence="3" key="1">
    <citation type="submission" date="2020-04" db="EMBL/GenBank/DDBJ databases">
        <authorList>
            <person name="Alioto T."/>
            <person name="Alioto T."/>
            <person name="Gomez Garrido J."/>
        </authorList>
    </citation>
    <scope>NUCLEOTIDE SEQUENCE</scope>
    <source>
        <strain evidence="3">A484AB</strain>
    </source>
</reference>
<dbReference type="OrthoDB" id="5967112at2759"/>
<evidence type="ECO:0000313" key="4">
    <source>
        <dbReference type="Proteomes" id="UP001152795"/>
    </source>
</evidence>
<evidence type="ECO:0000259" key="2">
    <source>
        <dbReference type="Pfam" id="PF20478"/>
    </source>
</evidence>
<feature type="domain" description="P2X purinoreceptor 7 intracellular" evidence="2">
    <location>
        <begin position="97"/>
        <end position="246"/>
    </location>
</feature>
<dbReference type="Pfam" id="PF20478">
    <property type="entry name" value="P2RX7_C"/>
    <property type="match status" value="1"/>
</dbReference>
<dbReference type="Proteomes" id="UP001152795">
    <property type="component" value="Unassembled WGS sequence"/>
</dbReference>
<protein>
    <submittedName>
        <fullName evidence="3">P2X purinoceptor 7-like</fullName>
    </submittedName>
</protein>
<name>A0A7D9L152_PARCT</name>